<keyword evidence="3" id="KW-1185">Reference proteome</keyword>
<protein>
    <submittedName>
        <fullName evidence="2">Uncharacterized protein</fullName>
    </submittedName>
</protein>
<reference evidence="3" key="1">
    <citation type="journal article" date="2020" name="Nat. Commun.">
        <title>Genome assembly of wild tea tree DASZ reveals pedigree and selection history of tea varieties.</title>
        <authorList>
            <person name="Zhang W."/>
            <person name="Zhang Y."/>
            <person name="Qiu H."/>
            <person name="Guo Y."/>
            <person name="Wan H."/>
            <person name="Zhang X."/>
            <person name="Scossa F."/>
            <person name="Alseekh S."/>
            <person name="Zhang Q."/>
            <person name="Wang P."/>
            <person name="Xu L."/>
            <person name="Schmidt M.H."/>
            <person name="Jia X."/>
            <person name="Li D."/>
            <person name="Zhu A."/>
            <person name="Guo F."/>
            <person name="Chen W."/>
            <person name="Ni D."/>
            <person name="Usadel B."/>
            <person name="Fernie A.R."/>
            <person name="Wen W."/>
        </authorList>
    </citation>
    <scope>NUCLEOTIDE SEQUENCE [LARGE SCALE GENOMIC DNA]</scope>
    <source>
        <strain evidence="3">cv. G240</strain>
    </source>
</reference>
<reference evidence="2 3" key="2">
    <citation type="submission" date="2020-07" db="EMBL/GenBank/DDBJ databases">
        <title>Genome assembly of wild tea tree DASZ reveals pedigree and selection history of tea varieties.</title>
        <authorList>
            <person name="Zhang W."/>
        </authorList>
    </citation>
    <scope>NUCLEOTIDE SEQUENCE [LARGE SCALE GENOMIC DNA]</scope>
    <source>
        <strain evidence="3">cv. G240</strain>
        <tissue evidence="2">Leaf</tissue>
    </source>
</reference>
<dbReference type="AlphaFoldDB" id="A0A7J7I6B9"/>
<feature type="compositionally biased region" description="Basic and acidic residues" evidence="1">
    <location>
        <begin position="48"/>
        <end position="60"/>
    </location>
</feature>
<comment type="caution">
    <text evidence="2">The sequence shown here is derived from an EMBL/GenBank/DDBJ whole genome shotgun (WGS) entry which is preliminary data.</text>
</comment>
<accession>A0A7J7I6B9</accession>
<name>A0A7J7I6B9_CAMSI</name>
<gene>
    <name evidence="2" type="ORF">HYC85_001779</name>
</gene>
<evidence type="ECO:0000313" key="3">
    <source>
        <dbReference type="Proteomes" id="UP000593564"/>
    </source>
</evidence>
<proteinExistence type="predicted"/>
<evidence type="ECO:0000313" key="2">
    <source>
        <dbReference type="EMBL" id="KAF5960570.1"/>
    </source>
</evidence>
<dbReference type="Proteomes" id="UP000593564">
    <property type="component" value="Unassembled WGS sequence"/>
</dbReference>
<feature type="region of interest" description="Disordered" evidence="1">
    <location>
        <begin position="35"/>
        <end position="60"/>
    </location>
</feature>
<sequence length="60" mass="6886">MHLEVWDVTYDNSWYIELGRGLNAMAVTAPICPRKTEIGNPSGKRHCNTQEKTIRSPRDK</sequence>
<organism evidence="2 3">
    <name type="scientific">Camellia sinensis</name>
    <name type="common">Tea plant</name>
    <name type="synonym">Thea sinensis</name>
    <dbReference type="NCBI Taxonomy" id="4442"/>
    <lineage>
        <taxon>Eukaryota</taxon>
        <taxon>Viridiplantae</taxon>
        <taxon>Streptophyta</taxon>
        <taxon>Embryophyta</taxon>
        <taxon>Tracheophyta</taxon>
        <taxon>Spermatophyta</taxon>
        <taxon>Magnoliopsida</taxon>
        <taxon>eudicotyledons</taxon>
        <taxon>Gunneridae</taxon>
        <taxon>Pentapetalae</taxon>
        <taxon>asterids</taxon>
        <taxon>Ericales</taxon>
        <taxon>Theaceae</taxon>
        <taxon>Camellia</taxon>
    </lineage>
</organism>
<evidence type="ECO:0000256" key="1">
    <source>
        <dbReference type="SAM" id="MobiDB-lite"/>
    </source>
</evidence>
<dbReference type="EMBL" id="JACBKZ010000001">
    <property type="protein sequence ID" value="KAF5960570.1"/>
    <property type="molecule type" value="Genomic_DNA"/>
</dbReference>